<keyword evidence="1" id="KW-0732">Signal</keyword>
<feature type="chain" id="PRO_5040933095" evidence="1">
    <location>
        <begin position="17"/>
        <end position="205"/>
    </location>
</feature>
<comment type="caution">
    <text evidence="2">The sequence shown here is derived from an EMBL/GenBank/DDBJ whole genome shotgun (WGS) entry which is preliminary data.</text>
</comment>
<feature type="signal peptide" evidence="1">
    <location>
        <begin position="1"/>
        <end position="16"/>
    </location>
</feature>
<dbReference type="Proteomes" id="UP001153678">
    <property type="component" value="Unassembled WGS sequence"/>
</dbReference>
<organism evidence="2 3">
    <name type="scientific">Funneliformis geosporum</name>
    <dbReference type="NCBI Taxonomy" id="1117311"/>
    <lineage>
        <taxon>Eukaryota</taxon>
        <taxon>Fungi</taxon>
        <taxon>Fungi incertae sedis</taxon>
        <taxon>Mucoromycota</taxon>
        <taxon>Glomeromycotina</taxon>
        <taxon>Glomeromycetes</taxon>
        <taxon>Glomerales</taxon>
        <taxon>Glomeraceae</taxon>
        <taxon>Funneliformis</taxon>
    </lineage>
</organism>
<evidence type="ECO:0000256" key="1">
    <source>
        <dbReference type="SAM" id="SignalP"/>
    </source>
</evidence>
<sequence>MKAGSWVLVIVAEVDASTLSELRINKNTIQRDEQLFSDLSRDINWGEKSTPISIILNAEEGLTTNEQGLNEYTSFHKVAVNETEEVIVKQHLIGVVCESRECLTIAFFPARFLQLSRSDRLPVDIPLDILFLNCSYEFVKLKVVITIAVITITAKANTDFNRTFHVAYYMHDAILGSGNMTIYRTGTIQNVTKVNIHCGFDPFKH</sequence>
<proteinExistence type="predicted"/>
<dbReference type="EMBL" id="CAMKVN010002613">
    <property type="protein sequence ID" value="CAI2181857.1"/>
    <property type="molecule type" value="Genomic_DNA"/>
</dbReference>
<accession>A0A9W4WRT5</accession>
<gene>
    <name evidence="2" type="ORF">FWILDA_LOCUS10293</name>
</gene>
<name>A0A9W4WRT5_9GLOM</name>
<protein>
    <submittedName>
        <fullName evidence="2">12583_t:CDS:1</fullName>
    </submittedName>
</protein>
<evidence type="ECO:0000313" key="3">
    <source>
        <dbReference type="Proteomes" id="UP001153678"/>
    </source>
</evidence>
<dbReference type="AlphaFoldDB" id="A0A9W4WRT5"/>
<keyword evidence="3" id="KW-1185">Reference proteome</keyword>
<reference evidence="2" key="1">
    <citation type="submission" date="2022-08" db="EMBL/GenBank/DDBJ databases">
        <authorList>
            <person name="Kallberg Y."/>
            <person name="Tangrot J."/>
            <person name="Rosling A."/>
        </authorList>
    </citation>
    <scope>NUCLEOTIDE SEQUENCE</scope>
    <source>
        <strain evidence="2">Wild A</strain>
    </source>
</reference>
<evidence type="ECO:0000313" key="2">
    <source>
        <dbReference type="EMBL" id="CAI2181857.1"/>
    </source>
</evidence>